<gene>
    <name evidence="2" type="ORF">EM595_p0013</name>
</gene>
<feature type="transmembrane region" description="Helical" evidence="1">
    <location>
        <begin position="55"/>
        <end position="74"/>
    </location>
</feature>
<reference evidence="3" key="1">
    <citation type="submission" date="2015-11" db="EMBL/GenBank/DDBJ databases">
        <authorList>
            <person name="Blom J."/>
        </authorList>
    </citation>
    <scope>NUCLEOTIDE SEQUENCE [LARGE SCALE GENOMIC DNA]</scope>
    <source>
        <plasmid evidence="3">pEM01</plasmid>
    </source>
</reference>
<keyword evidence="3" id="KW-1185">Reference proteome</keyword>
<keyword evidence="1" id="KW-1133">Transmembrane helix</keyword>
<keyword evidence="1" id="KW-0472">Membrane</keyword>
<dbReference type="RefSeq" id="WP_067435638.1">
    <property type="nucleotide sequence ID" value="NZ_LN907828.1"/>
</dbReference>
<sequence>MAKDHSFYRKKARALTIMRAKGIKGDWLSSLPHRLLWKAGLTFIPPCFARFSSNMLIFGLFYSLLWGVVMWFMFWQRQEMGIVVAVLTALLAGALFGLLMALLYRWYRKRHALPQWHQL</sequence>
<accession>A0A0U5GSI1</accession>
<organism evidence="2 3">
    <name type="scientific">Duffyella gerundensis</name>
    <dbReference type="NCBI Taxonomy" id="1619313"/>
    <lineage>
        <taxon>Bacteria</taxon>
        <taxon>Pseudomonadati</taxon>
        <taxon>Pseudomonadota</taxon>
        <taxon>Gammaproteobacteria</taxon>
        <taxon>Enterobacterales</taxon>
        <taxon>Erwiniaceae</taxon>
        <taxon>Duffyella</taxon>
    </lineage>
</organism>
<name>A0A0U5GSI1_9GAMM</name>
<evidence type="ECO:0000313" key="3">
    <source>
        <dbReference type="Proteomes" id="UP000059419"/>
    </source>
</evidence>
<dbReference type="InterPro" id="IPR045644">
    <property type="entry name" value="DUF6404"/>
</dbReference>
<dbReference type="AlphaFoldDB" id="A0A0U5GSI1"/>
<protein>
    <submittedName>
        <fullName evidence="2">Putative membrane protein</fullName>
    </submittedName>
</protein>
<dbReference type="EMBL" id="LN907828">
    <property type="protein sequence ID" value="CUU25714.1"/>
    <property type="molecule type" value="Genomic_DNA"/>
</dbReference>
<proteinExistence type="predicted"/>
<dbReference type="KEGG" id="ege:EM595_p0013"/>
<geneLocation type="plasmid" evidence="3">
    <name>pEM01</name>
</geneLocation>
<dbReference type="OrthoDB" id="7870117at2"/>
<dbReference type="Proteomes" id="UP000059419">
    <property type="component" value="Plasmid pEM01"/>
</dbReference>
<evidence type="ECO:0000313" key="2">
    <source>
        <dbReference type="EMBL" id="CUU25714.1"/>
    </source>
</evidence>
<keyword evidence="1" id="KW-0812">Transmembrane</keyword>
<dbReference type="Pfam" id="PF19942">
    <property type="entry name" value="DUF6404"/>
    <property type="match status" value="1"/>
</dbReference>
<evidence type="ECO:0000256" key="1">
    <source>
        <dbReference type="SAM" id="Phobius"/>
    </source>
</evidence>
<dbReference type="PATRIC" id="fig|1619313.3.peg.3614"/>
<feature type="transmembrane region" description="Helical" evidence="1">
    <location>
        <begin position="80"/>
        <end position="104"/>
    </location>
</feature>